<gene>
    <name evidence="9" type="ORF">M413DRAFT_446635</name>
</gene>
<evidence type="ECO:0000256" key="1">
    <source>
        <dbReference type="ARBA" id="ARBA00022618"/>
    </source>
</evidence>
<dbReference type="GO" id="GO:0016567">
    <property type="term" value="P:protein ubiquitination"/>
    <property type="evidence" value="ECO:0007669"/>
    <property type="project" value="TreeGrafter"/>
</dbReference>
<evidence type="ECO:0000256" key="5">
    <source>
        <dbReference type="ARBA" id="ARBA00022803"/>
    </source>
</evidence>
<dbReference type="SMART" id="SM00028">
    <property type="entry name" value="TPR"/>
    <property type="match status" value="6"/>
</dbReference>
<evidence type="ECO:0000256" key="6">
    <source>
        <dbReference type="ARBA" id="ARBA00023306"/>
    </source>
</evidence>
<evidence type="ECO:0000256" key="8">
    <source>
        <dbReference type="SAM" id="MobiDB-lite"/>
    </source>
</evidence>
<dbReference type="AlphaFoldDB" id="A0A0C2XQ43"/>
<dbReference type="InterPro" id="IPR019734">
    <property type="entry name" value="TPR_rpt"/>
</dbReference>
<dbReference type="Pfam" id="PF13424">
    <property type="entry name" value="TPR_12"/>
    <property type="match status" value="1"/>
</dbReference>
<dbReference type="GO" id="GO:0031145">
    <property type="term" value="P:anaphase-promoting complex-dependent catabolic process"/>
    <property type="evidence" value="ECO:0007669"/>
    <property type="project" value="TreeGrafter"/>
</dbReference>
<evidence type="ECO:0000313" key="9">
    <source>
        <dbReference type="EMBL" id="KIM39728.1"/>
    </source>
</evidence>
<keyword evidence="2" id="KW-0677">Repeat</keyword>
<feature type="compositionally biased region" description="Polar residues" evidence="8">
    <location>
        <begin position="68"/>
        <end position="78"/>
    </location>
</feature>
<reference evidence="9 10" key="1">
    <citation type="submission" date="2014-04" db="EMBL/GenBank/DDBJ databases">
        <authorList>
            <consortium name="DOE Joint Genome Institute"/>
            <person name="Kuo A."/>
            <person name="Gay G."/>
            <person name="Dore J."/>
            <person name="Kohler A."/>
            <person name="Nagy L.G."/>
            <person name="Floudas D."/>
            <person name="Copeland A."/>
            <person name="Barry K.W."/>
            <person name="Cichocki N."/>
            <person name="Veneault-Fourrey C."/>
            <person name="LaButti K."/>
            <person name="Lindquist E.A."/>
            <person name="Lipzen A."/>
            <person name="Lundell T."/>
            <person name="Morin E."/>
            <person name="Murat C."/>
            <person name="Sun H."/>
            <person name="Tunlid A."/>
            <person name="Henrissat B."/>
            <person name="Grigoriev I.V."/>
            <person name="Hibbett D.S."/>
            <person name="Martin F."/>
            <person name="Nordberg H.P."/>
            <person name="Cantor M.N."/>
            <person name="Hua S.X."/>
        </authorList>
    </citation>
    <scope>NUCLEOTIDE SEQUENCE [LARGE SCALE GENOMIC DNA]</scope>
    <source>
        <strain evidence="10">h7</strain>
    </source>
</reference>
<feature type="compositionally biased region" description="Low complexity" evidence="8">
    <location>
        <begin position="22"/>
        <end position="31"/>
    </location>
</feature>
<evidence type="ECO:0000256" key="3">
    <source>
        <dbReference type="ARBA" id="ARBA00022776"/>
    </source>
</evidence>
<feature type="region of interest" description="Disordered" evidence="8">
    <location>
        <begin position="57"/>
        <end position="114"/>
    </location>
</feature>
<dbReference type="OrthoDB" id="10006270at2759"/>
<feature type="region of interest" description="Disordered" evidence="8">
    <location>
        <begin position="180"/>
        <end position="208"/>
    </location>
</feature>
<keyword evidence="5 7" id="KW-0802">TPR repeat</keyword>
<dbReference type="GO" id="GO:0005680">
    <property type="term" value="C:anaphase-promoting complex"/>
    <property type="evidence" value="ECO:0007669"/>
    <property type="project" value="TreeGrafter"/>
</dbReference>
<dbReference type="GO" id="GO:0045842">
    <property type="term" value="P:positive regulation of mitotic metaphase/anaphase transition"/>
    <property type="evidence" value="ECO:0007669"/>
    <property type="project" value="TreeGrafter"/>
</dbReference>
<feature type="compositionally biased region" description="Acidic residues" evidence="8">
    <location>
        <begin position="104"/>
        <end position="114"/>
    </location>
</feature>
<proteinExistence type="predicted"/>
<evidence type="ECO:0000313" key="10">
    <source>
        <dbReference type="Proteomes" id="UP000053424"/>
    </source>
</evidence>
<dbReference type="PANTHER" id="PTHR12558:SF9">
    <property type="entry name" value="CELL DIVISION CYCLE PROTEIN 16 HOMOLOG"/>
    <property type="match status" value="1"/>
</dbReference>
<dbReference type="InterPro" id="IPR011990">
    <property type="entry name" value="TPR-like_helical_dom_sf"/>
</dbReference>
<sequence>MPSTPPPSNPFAMPGPMPRLPSPSSSRMRASIGSTFSFAPQSLADSYTEVNSSAISNATSSAMDPNRSMLTASPQTSPRKNRRGKSSMGRMPHPLANDTTDVFQDSDDDADDEDEYEWGTIDRMRLWRHDALMQHLYETAAFWGDKILSWTNDANDAFWLAQTYFMTNQYSRAERLLTRPFPTKSTKRPPTAAAPTNGHLPSTSKGKGREYDVSQLMLSMPRLPMGPGGLIELPEELQDRVSRLVDMSVACRYLAALCQIRLGNWGDATEMLGESNPFSGNGKSGPSVPNVDGGIKVEASMCHLRGILMLKLGKGHQAKQCFMEALALDVKCYEAFEQLITSEMMNPTEEWEFVQGLAYSAQAPEDAEFMQLIYTSRLRKYKHVAEHALTRQKLVDEYGLGDNPDVLFSFADALYAHFRWADCYTMTSRILSLVTIHNQTMPVHIACMYHLPHLHSKLFILAHEMLQREPENALSWYAVGVWYLTGAKWGEARQYFSKTSLMDPRFAPAWVAFGHTFALEGEHDHAVTAYSTCARMFTGSHLPLLFVGMEHIMLSNYPMADEALDASYVMCDADPLLFNERAVMAYNRGEFDKAAQLFQSALDLAQVTQSSQKAWVTTYLNLGTCYRKLKRLEEARESYLKVLELDARHSIALGFLGMVYHLTNQMDKAIVKYHEALSVDPINSHILELLNMALDASIISAPSTQVIDAEFKKAVKDLKAKYSRLVGGKGKEKAPVDVPVDTALDEMNIG</sequence>
<dbReference type="PROSITE" id="PS50005">
    <property type="entry name" value="TPR"/>
    <property type="match status" value="2"/>
</dbReference>
<feature type="compositionally biased region" description="Pro residues" evidence="8">
    <location>
        <begin position="1"/>
        <end position="21"/>
    </location>
</feature>
<dbReference type="GO" id="GO:0005737">
    <property type="term" value="C:cytoplasm"/>
    <property type="evidence" value="ECO:0007669"/>
    <property type="project" value="TreeGrafter"/>
</dbReference>
<keyword evidence="4" id="KW-0833">Ubl conjugation pathway</keyword>
<dbReference type="EMBL" id="KN831784">
    <property type="protein sequence ID" value="KIM39728.1"/>
    <property type="molecule type" value="Genomic_DNA"/>
</dbReference>
<dbReference type="GO" id="GO:0051301">
    <property type="term" value="P:cell division"/>
    <property type="evidence" value="ECO:0007669"/>
    <property type="project" value="UniProtKB-KW"/>
</dbReference>
<accession>A0A0C2XQ43</accession>
<keyword evidence="6" id="KW-0131">Cell cycle</keyword>
<keyword evidence="10" id="KW-1185">Reference proteome</keyword>
<dbReference type="PANTHER" id="PTHR12558">
    <property type="entry name" value="CELL DIVISION CYCLE 16,23,27"/>
    <property type="match status" value="1"/>
</dbReference>
<name>A0A0C2XQ43_HEBCY</name>
<feature type="repeat" description="TPR" evidence="7">
    <location>
        <begin position="650"/>
        <end position="683"/>
    </location>
</feature>
<dbReference type="Gene3D" id="1.25.40.10">
    <property type="entry name" value="Tetratricopeptide repeat domain"/>
    <property type="match status" value="2"/>
</dbReference>
<keyword evidence="1" id="KW-0132">Cell division</keyword>
<reference evidence="10" key="2">
    <citation type="submission" date="2015-01" db="EMBL/GenBank/DDBJ databases">
        <title>Evolutionary Origins and Diversification of the Mycorrhizal Mutualists.</title>
        <authorList>
            <consortium name="DOE Joint Genome Institute"/>
            <consortium name="Mycorrhizal Genomics Consortium"/>
            <person name="Kohler A."/>
            <person name="Kuo A."/>
            <person name="Nagy L.G."/>
            <person name="Floudas D."/>
            <person name="Copeland A."/>
            <person name="Barry K.W."/>
            <person name="Cichocki N."/>
            <person name="Veneault-Fourrey C."/>
            <person name="LaButti K."/>
            <person name="Lindquist E.A."/>
            <person name="Lipzen A."/>
            <person name="Lundell T."/>
            <person name="Morin E."/>
            <person name="Murat C."/>
            <person name="Riley R."/>
            <person name="Ohm R."/>
            <person name="Sun H."/>
            <person name="Tunlid A."/>
            <person name="Henrissat B."/>
            <person name="Grigoriev I.V."/>
            <person name="Hibbett D.S."/>
            <person name="Martin F."/>
        </authorList>
    </citation>
    <scope>NUCLEOTIDE SEQUENCE [LARGE SCALE GENOMIC DNA]</scope>
    <source>
        <strain evidence="10">h7</strain>
    </source>
</reference>
<feature type="region of interest" description="Disordered" evidence="8">
    <location>
        <begin position="1"/>
        <end position="33"/>
    </location>
</feature>
<dbReference type="STRING" id="686832.A0A0C2XQ43"/>
<dbReference type="Pfam" id="PF12895">
    <property type="entry name" value="ANAPC3"/>
    <property type="match status" value="1"/>
</dbReference>
<protein>
    <submittedName>
        <fullName evidence="9">Uncharacterized protein</fullName>
    </submittedName>
</protein>
<dbReference type="Proteomes" id="UP000053424">
    <property type="component" value="Unassembled WGS sequence"/>
</dbReference>
<dbReference type="HOGENOM" id="CLU_011751_0_1_1"/>
<dbReference type="SUPFAM" id="SSF48452">
    <property type="entry name" value="TPR-like"/>
    <property type="match status" value="2"/>
</dbReference>
<evidence type="ECO:0000256" key="7">
    <source>
        <dbReference type="PROSITE-ProRule" id="PRU00339"/>
    </source>
</evidence>
<evidence type="ECO:0000256" key="4">
    <source>
        <dbReference type="ARBA" id="ARBA00022786"/>
    </source>
</evidence>
<keyword evidence="3" id="KW-0498">Mitosis</keyword>
<feature type="repeat" description="TPR" evidence="7">
    <location>
        <begin position="616"/>
        <end position="649"/>
    </location>
</feature>
<evidence type="ECO:0000256" key="2">
    <source>
        <dbReference type="ARBA" id="ARBA00022737"/>
    </source>
</evidence>
<organism evidence="9 10">
    <name type="scientific">Hebeloma cylindrosporum</name>
    <dbReference type="NCBI Taxonomy" id="76867"/>
    <lineage>
        <taxon>Eukaryota</taxon>
        <taxon>Fungi</taxon>
        <taxon>Dikarya</taxon>
        <taxon>Basidiomycota</taxon>
        <taxon>Agaricomycotina</taxon>
        <taxon>Agaricomycetes</taxon>
        <taxon>Agaricomycetidae</taxon>
        <taxon>Agaricales</taxon>
        <taxon>Agaricineae</taxon>
        <taxon>Hymenogastraceae</taxon>
        <taxon>Hebeloma</taxon>
    </lineage>
</organism>